<dbReference type="EMBL" id="ABYI02000003">
    <property type="protein sequence ID" value="EEG75903.1"/>
    <property type="molecule type" value="Genomic_DNA"/>
</dbReference>
<proteinExistence type="predicted"/>
<comment type="caution">
    <text evidence="2">The sequence shown here is derived from an EMBL/GenBank/DDBJ whole genome shotgun (WGS) entry which is preliminary data.</text>
</comment>
<evidence type="ECO:0000313" key="2">
    <source>
        <dbReference type="EMBL" id="EEG75903.1"/>
    </source>
</evidence>
<sequence>MTLSKKEKELQTLLEAYSPPDISSGRKNAALYKLKTEAGKEHKKEKTPFWLRLKIQLAYIPASLWLTESFLLIFGLWICVHAPHSNGLTTLSVASPVLGVTVFPVLARSFSEGMWELEQSSRYNLKDICCMRLLIFGLADTFILAVLSAAIVKTGTAPYSCLLRVVVPFTVSCSVYMYLIRRIRNSSVNYILVCAGIFLCLVCLYMQKYYVLLEEILSGIQTTAVTAAALAASMILLSVQVYLYVRFIGQKGKGWDELWNYN</sequence>
<name>C0BW40_9FIRM</name>
<dbReference type="AlphaFoldDB" id="C0BW40"/>
<keyword evidence="3" id="KW-1185">Reference proteome</keyword>
<organism evidence="2 3">
    <name type="scientific">[Clostridium] hylemonae DSM 15053</name>
    <dbReference type="NCBI Taxonomy" id="553973"/>
    <lineage>
        <taxon>Bacteria</taxon>
        <taxon>Bacillati</taxon>
        <taxon>Bacillota</taxon>
        <taxon>Clostridia</taxon>
        <taxon>Lachnospirales</taxon>
        <taxon>Lachnospiraceae</taxon>
    </lineage>
</organism>
<dbReference type="OrthoDB" id="2223278at2"/>
<evidence type="ECO:0000256" key="1">
    <source>
        <dbReference type="SAM" id="Phobius"/>
    </source>
</evidence>
<reference evidence="2" key="2">
    <citation type="submission" date="2013-06" db="EMBL/GenBank/DDBJ databases">
        <title>Draft genome sequence of Clostridium hylemonae (DSM 15053).</title>
        <authorList>
            <person name="Sudarsanam P."/>
            <person name="Ley R."/>
            <person name="Guruge J."/>
            <person name="Turnbaugh P.J."/>
            <person name="Mahowald M."/>
            <person name="Liep D."/>
            <person name="Gordon J."/>
        </authorList>
    </citation>
    <scope>NUCLEOTIDE SEQUENCE</scope>
    <source>
        <strain evidence="2">DSM 15053</strain>
    </source>
</reference>
<feature type="transmembrane region" description="Helical" evidence="1">
    <location>
        <begin position="157"/>
        <end position="180"/>
    </location>
</feature>
<dbReference type="HOGENOM" id="CLU_1060521_0_0_9"/>
<keyword evidence="1" id="KW-0812">Transmembrane</keyword>
<dbReference type="Proteomes" id="UP000004893">
    <property type="component" value="Unassembled WGS sequence"/>
</dbReference>
<dbReference type="eggNOG" id="ENOG5031TWJ">
    <property type="taxonomic scope" value="Bacteria"/>
</dbReference>
<feature type="transmembrane region" description="Helical" evidence="1">
    <location>
        <begin position="57"/>
        <end position="78"/>
    </location>
</feature>
<protein>
    <submittedName>
        <fullName evidence="2">Uncharacterized protein</fullName>
    </submittedName>
</protein>
<feature type="transmembrane region" description="Helical" evidence="1">
    <location>
        <begin position="187"/>
        <end position="207"/>
    </location>
</feature>
<keyword evidence="1" id="KW-0472">Membrane</keyword>
<dbReference type="STRING" id="553973.CLOHYLEM_04069"/>
<accession>C0BW40</accession>
<keyword evidence="1" id="KW-1133">Transmembrane helix</keyword>
<dbReference type="RefSeq" id="WP_006441398.1">
    <property type="nucleotide sequence ID" value="NZ_CP036524.1"/>
</dbReference>
<feature type="transmembrane region" description="Helical" evidence="1">
    <location>
        <begin position="90"/>
        <end position="110"/>
    </location>
</feature>
<feature type="transmembrane region" description="Helical" evidence="1">
    <location>
        <begin position="227"/>
        <end position="245"/>
    </location>
</feature>
<feature type="transmembrane region" description="Helical" evidence="1">
    <location>
        <begin position="131"/>
        <end position="151"/>
    </location>
</feature>
<gene>
    <name evidence="2" type="ORF">CLOHYLEM_04069</name>
</gene>
<evidence type="ECO:0000313" key="3">
    <source>
        <dbReference type="Proteomes" id="UP000004893"/>
    </source>
</evidence>
<reference evidence="2" key="1">
    <citation type="submission" date="2009-02" db="EMBL/GenBank/DDBJ databases">
        <authorList>
            <person name="Fulton L."/>
            <person name="Clifton S."/>
            <person name="Fulton B."/>
            <person name="Xu J."/>
            <person name="Minx P."/>
            <person name="Pepin K.H."/>
            <person name="Johnson M."/>
            <person name="Bhonagiri V."/>
            <person name="Nash W.E."/>
            <person name="Mardis E.R."/>
            <person name="Wilson R.K."/>
        </authorList>
    </citation>
    <scope>NUCLEOTIDE SEQUENCE [LARGE SCALE GENOMIC DNA]</scope>
    <source>
        <strain evidence="2">DSM 15053</strain>
    </source>
</reference>